<dbReference type="InterPro" id="IPR013083">
    <property type="entry name" value="Znf_RING/FYVE/PHD"/>
</dbReference>
<dbReference type="GO" id="GO:0000209">
    <property type="term" value="P:protein polyubiquitination"/>
    <property type="evidence" value="ECO:0007669"/>
    <property type="project" value="TreeGrafter"/>
</dbReference>
<evidence type="ECO:0000256" key="4">
    <source>
        <dbReference type="ARBA" id="ARBA00004906"/>
    </source>
</evidence>
<dbReference type="GO" id="GO:0005737">
    <property type="term" value="C:cytoplasm"/>
    <property type="evidence" value="ECO:0007669"/>
    <property type="project" value="UniProtKB-SubCell"/>
</dbReference>
<evidence type="ECO:0000313" key="13">
    <source>
        <dbReference type="EMBL" id="GMM33434.1"/>
    </source>
</evidence>
<evidence type="ECO:0000256" key="8">
    <source>
        <dbReference type="ARBA" id="ARBA00022679"/>
    </source>
</evidence>
<comment type="catalytic activity">
    <reaction evidence="1">
        <text>S-ubiquitinyl-[E2 ubiquitin-conjugating enzyme]-L-cysteine + [acceptor protein]-L-lysine = [E2 ubiquitin-conjugating enzyme]-L-cysteine + N(6)-ubiquitinyl-[acceptor protein]-L-lysine.</text>
        <dbReference type="EC" id="2.3.2.27"/>
    </reaction>
</comment>
<organism evidence="13 14">
    <name type="scientific">Saccharomycopsis crataegensis</name>
    <dbReference type="NCBI Taxonomy" id="43959"/>
    <lineage>
        <taxon>Eukaryota</taxon>
        <taxon>Fungi</taxon>
        <taxon>Dikarya</taxon>
        <taxon>Ascomycota</taxon>
        <taxon>Saccharomycotina</taxon>
        <taxon>Saccharomycetes</taxon>
        <taxon>Saccharomycopsidaceae</taxon>
        <taxon>Saccharomycopsis</taxon>
    </lineage>
</organism>
<dbReference type="Proteomes" id="UP001360560">
    <property type="component" value="Unassembled WGS sequence"/>
</dbReference>
<dbReference type="PROSITE" id="PS51698">
    <property type="entry name" value="U_BOX"/>
    <property type="match status" value="1"/>
</dbReference>
<dbReference type="RefSeq" id="XP_064850434.1">
    <property type="nucleotide sequence ID" value="XM_064994362.1"/>
</dbReference>
<dbReference type="AlphaFoldDB" id="A0AAV5QGD4"/>
<evidence type="ECO:0000256" key="1">
    <source>
        <dbReference type="ARBA" id="ARBA00000900"/>
    </source>
</evidence>
<comment type="caution">
    <text evidence="13">The sequence shown here is derived from an EMBL/GenBank/DDBJ whole genome shotgun (WGS) entry which is preliminary data.</text>
</comment>
<keyword evidence="7" id="KW-0963">Cytoplasm</keyword>
<dbReference type="InterPro" id="IPR019474">
    <property type="entry name" value="Ub_conjug_fac_E4_core"/>
</dbReference>
<keyword evidence="13" id="KW-0436">Ligase</keyword>
<dbReference type="PANTHER" id="PTHR13931">
    <property type="entry name" value="UBIQUITINATION FACTOR E4"/>
    <property type="match status" value="1"/>
</dbReference>
<dbReference type="EMBL" id="BTFZ01000001">
    <property type="protein sequence ID" value="GMM33434.1"/>
    <property type="molecule type" value="Genomic_DNA"/>
</dbReference>
<dbReference type="SMART" id="SM00504">
    <property type="entry name" value="Ubox"/>
    <property type="match status" value="1"/>
</dbReference>
<dbReference type="PANTHER" id="PTHR13931:SF2">
    <property type="entry name" value="UBIQUITIN CONJUGATION FACTOR E4 B"/>
    <property type="match status" value="1"/>
</dbReference>
<protein>
    <recommendedName>
        <fullName evidence="6">RING-type E3 ubiquitin transferase</fullName>
        <ecNumber evidence="6">2.3.2.27</ecNumber>
    </recommendedName>
</protein>
<dbReference type="Pfam" id="PF04564">
    <property type="entry name" value="U-box"/>
    <property type="match status" value="1"/>
</dbReference>
<reference evidence="13 14" key="1">
    <citation type="journal article" date="2023" name="Elife">
        <title>Identification of key yeast species and microbe-microbe interactions impacting larval growth of Drosophila in the wild.</title>
        <authorList>
            <person name="Mure A."/>
            <person name="Sugiura Y."/>
            <person name="Maeda R."/>
            <person name="Honda K."/>
            <person name="Sakurai N."/>
            <person name="Takahashi Y."/>
            <person name="Watada M."/>
            <person name="Katoh T."/>
            <person name="Gotoh A."/>
            <person name="Gotoh Y."/>
            <person name="Taniguchi I."/>
            <person name="Nakamura K."/>
            <person name="Hayashi T."/>
            <person name="Katayama T."/>
            <person name="Uemura T."/>
            <person name="Hattori Y."/>
        </authorList>
    </citation>
    <scope>NUCLEOTIDE SEQUENCE [LARGE SCALE GENOMIC DNA]</scope>
    <source>
        <strain evidence="13 14">SC-9</strain>
    </source>
</reference>
<feature type="domain" description="U-box" evidence="12">
    <location>
        <begin position="1015"/>
        <end position="1089"/>
    </location>
</feature>
<evidence type="ECO:0000256" key="2">
    <source>
        <dbReference type="ARBA" id="ARBA00004123"/>
    </source>
</evidence>
<proteinExistence type="inferred from homology"/>
<dbReference type="GO" id="GO:0000151">
    <property type="term" value="C:ubiquitin ligase complex"/>
    <property type="evidence" value="ECO:0007669"/>
    <property type="project" value="InterPro"/>
</dbReference>
<sequence>MSSEDDIRAKRIERLNLLAAMSASSKKDSDRIPDGEIANSSTITTASTPNPEFKQPEILQQKIVKKDELKTVTNSSSSALPSPDPKDIAGILKSWIMSEVSQILLSSFSPMEEDTDSRIFVDSSFSEISNLDDADSSGFVKLFMEDNLIDRVILENLTELGRPSPLLYLFKVWENAKENLKKVSKKISLKKTSMKAEDGEIFHKQKSVLNDIIRLTSSYGFLAFQVPDMYINGSEEKYMEEFILHISNPDFNEYCVNIIEEAKQQDSLLGILDIWFPALSKFLLVNKITDLNDQRYTSILNFYLATLTDKDIASVFTQIATFSADSIKFAPHIEFRSLLGPILRVAPLGEVESLRLYDRSSGDKSKYDIYNTQKLVATQHRNLLDIYLFPICDKIIRSGARSRQDLLKYFSHIINLNHLRVATQPDPSKLSTHGFICNISMILVKFSLPFLKSDFKKLGKIDIDYFNKNQLLDITEETRINSTTKEADSYFEKHKSTETPNFISDCFFLALTYLHYGITGLSHAESKITDLIGYLEKKVKALEAQKMKMSAANQQAYERMASIQIERLQRQLNPLKAQVDSLHCFFLNEEFQFDIFEYVSSSCVFFTRVIDPQHSFPSTTLKLPLNPDNEVFENIDNAEALREMSPIPFRYYPEFAIESIINYITYIIKYTKNSLQQNSQRLNFFIEFAVVLLRCPELISNPHLKGKLVESLFYGAVPLSKMDYNPGFMIQSFMTNKVVLGHMLYALLDFYVSVEKTGASSQFYDKFNSRYHTSVIIEKLWSIEHYRNQLKEYSEKNEDFFIRFVARMLNDTTYLLDESLSELSKIHYISEEIDKRTQSGDLETVVNSEFDGSTFEELNTRLLQSERSAKSFIGLSTKTIELFDLFTKEVPKAFTKSEIVNRLAGMLDYNLNQLVGPKYGDLKVQNPEKYQFNPRKLLTDISKIFVNLSKEIDFITAVARDGRSFKKELFIKAHKVLSKYGQLDSTSLDSLIEFANQAEQIKLAEEEEEEEWGDDLPEEYLDPLMYTLMVDPVILPSSKISIDRSTIKAHLLSDPTDPFNRVPLKLEQVVANTELKAKIDAFRMEKRMAKRAKKDDGDVEMKY</sequence>
<evidence type="ECO:0000313" key="14">
    <source>
        <dbReference type="Proteomes" id="UP001360560"/>
    </source>
</evidence>
<accession>A0AAV5QGD4</accession>
<evidence type="ECO:0000256" key="6">
    <source>
        <dbReference type="ARBA" id="ARBA00012483"/>
    </source>
</evidence>
<evidence type="ECO:0000256" key="11">
    <source>
        <dbReference type="SAM" id="MobiDB-lite"/>
    </source>
</evidence>
<dbReference type="GeneID" id="90071413"/>
<dbReference type="FunFam" id="3.30.40.10:FF:000055">
    <property type="entry name" value="Ubiquitin conjugation factor e4 a"/>
    <property type="match status" value="1"/>
</dbReference>
<comment type="similarity">
    <text evidence="5">Belongs to the ubiquitin conjugation factor E4 family.</text>
</comment>
<evidence type="ECO:0000259" key="12">
    <source>
        <dbReference type="PROSITE" id="PS51698"/>
    </source>
</evidence>
<dbReference type="CDD" id="cd16657">
    <property type="entry name" value="RING-Ubox_UBE4A"/>
    <property type="match status" value="1"/>
</dbReference>
<dbReference type="GO" id="GO:0034450">
    <property type="term" value="F:ubiquitin-ubiquitin ligase activity"/>
    <property type="evidence" value="ECO:0007669"/>
    <property type="project" value="InterPro"/>
</dbReference>
<dbReference type="Gene3D" id="3.30.40.10">
    <property type="entry name" value="Zinc/RING finger domain, C3HC4 (zinc finger)"/>
    <property type="match status" value="1"/>
</dbReference>
<keyword evidence="9" id="KW-0833">Ubl conjugation pathway</keyword>
<dbReference type="InterPro" id="IPR003613">
    <property type="entry name" value="Ubox_domain"/>
</dbReference>
<evidence type="ECO:0000256" key="7">
    <source>
        <dbReference type="ARBA" id="ARBA00022490"/>
    </source>
</evidence>
<comment type="subcellular location">
    <subcellularLocation>
        <location evidence="3">Cytoplasm</location>
    </subcellularLocation>
    <subcellularLocation>
        <location evidence="2">Nucleus</location>
    </subcellularLocation>
</comment>
<dbReference type="GO" id="GO:0005634">
    <property type="term" value="C:nucleus"/>
    <property type="evidence" value="ECO:0007669"/>
    <property type="project" value="UniProtKB-SubCell"/>
</dbReference>
<feature type="region of interest" description="Disordered" evidence="11">
    <location>
        <begin position="22"/>
        <end position="55"/>
    </location>
</feature>
<dbReference type="GO" id="GO:0036503">
    <property type="term" value="P:ERAD pathway"/>
    <property type="evidence" value="ECO:0007669"/>
    <property type="project" value="InterPro"/>
</dbReference>
<name>A0AAV5QGD4_9ASCO</name>
<dbReference type="SUPFAM" id="SSF57850">
    <property type="entry name" value="RING/U-box"/>
    <property type="match status" value="1"/>
</dbReference>
<dbReference type="InterPro" id="IPR045132">
    <property type="entry name" value="UBE4"/>
</dbReference>
<feature type="compositionally biased region" description="Low complexity" evidence="11">
    <location>
        <begin position="37"/>
        <end position="51"/>
    </location>
</feature>
<keyword evidence="8" id="KW-0808">Transferase</keyword>
<comment type="pathway">
    <text evidence="4">Protein modification; protein ubiquitination.</text>
</comment>
<evidence type="ECO:0000256" key="5">
    <source>
        <dbReference type="ARBA" id="ARBA00007434"/>
    </source>
</evidence>
<feature type="compositionally biased region" description="Basic and acidic residues" evidence="11">
    <location>
        <begin position="25"/>
        <end position="34"/>
    </location>
</feature>
<gene>
    <name evidence="13" type="ORF">DASC09_007590</name>
</gene>
<dbReference type="Pfam" id="PF10408">
    <property type="entry name" value="Ufd2P_core"/>
    <property type="match status" value="1"/>
</dbReference>
<keyword evidence="10" id="KW-0539">Nucleus</keyword>
<keyword evidence="14" id="KW-1185">Reference proteome</keyword>
<dbReference type="GO" id="GO:0016874">
    <property type="term" value="F:ligase activity"/>
    <property type="evidence" value="ECO:0007669"/>
    <property type="project" value="UniProtKB-KW"/>
</dbReference>
<dbReference type="GO" id="GO:0006511">
    <property type="term" value="P:ubiquitin-dependent protein catabolic process"/>
    <property type="evidence" value="ECO:0007669"/>
    <property type="project" value="InterPro"/>
</dbReference>
<evidence type="ECO:0000256" key="9">
    <source>
        <dbReference type="ARBA" id="ARBA00022786"/>
    </source>
</evidence>
<evidence type="ECO:0000256" key="10">
    <source>
        <dbReference type="ARBA" id="ARBA00023242"/>
    </source>
</evidence>
<evidence type="ECO:0000256" key="3">
    <source>
        <dbReference type="ARBA" id="ARBA00004496"/>
    </source>
</evidence>
<dbReference type="EC" id="2.3.2.27" evidence="6"/>